<sequence>MRLVLILAAIVGVSGCMQGAGPAGEGGVPKSDGVARKLAKGVSPSEAEVALGPDSGFERNPSNWDEACVSYNYGSAEAPRYVHAVFVNDALTRATDGHLDICSFGA</sequence>
<gene>
    <name evidence="2" type="ORF">TRP8649_04301</name>
</gene>
<feature type="chain" id="PRO_5013303002" description="Lipoprotein" evidence="1">
    <location>
        <begin position="20"/>
        <end position="106"/>
    </location>
</feature>
<evidence type="ECO:0000256" key="1">
    <source>
        <dbReference type="SAM" id="SignalP"/>
    </source>
</evidence>
<evidence type="ECO:0008006" key="4">
    <source>
        <dbReference type="Google" id="ProtNLM"/>
    </source>
</evidence>
<accession>A0A238JHM1</accession>
<name>A0A238JHM1_9RHOB</name>
<feature type="signal peptide" evidence="1">
    <location>
        <begin position="1"/>
        <end position="19"/>
    </location>
</feature>
<protein>
    <recommendedName>
        <fullName evidence="4">Lipoprotein</fullName>
    </recommendedName>
</protein>
<organism evidence="2 3">
    <name type="scientific">Pelagimonas phthalicica</name>
    <dbReference type="NCBI Taxonomy" id="1037362"/>
    <lineage>
        <taxon>Bacteria</taxon>
        <taxon>Pseudomonadati</taxon>
        <taxon>Pseudomonadota</taxon>
        <taxon>Alphaproteobacteria</taxon>
        <taxon>Rhodobacterales</taxon>
        <taxon>Roseobacteraceae</taxon>
        <taxon>Pelagimonas</taxon>
    </lineage>
</organism>
<dbReference type="RefSeq" id="WP_099248970.1">
    <property type="nucleotide sequence ID" value="NZ_FXXP01000003.1"/>
</dbReference>
<keyword evidence="3" id="KW-1185">Reference proteome</keyword>
<dbReference type="AlphaFoldDB" id="A0A238JHM1"/>
<dbReference type="PROSITE" id="PS51257">
    <property type="entry name" value="PROKAR_LIPOPROTEIN"/>
    <property type="match status" value="1"/>
</dbReference>
<dbReference type="OrthoDB" id="7870870at2"/>
<dbReference type="EMBL" id="FXXP01000003">
    <property type="protein sequence ID" value="SMX30160.1"/>
    <property type="molecule type" value="Genomic_DNA"/>
</dbReference>
<dbReference type="Proteomes" id="UP000225972">
    <property type="component" value="Unassembled WGS sequence"/>
</dbReference>
<evidence type="ECO:0000313" key="2">
    <source>
        <dbReference type="EMBL" id="SMX30160.1"/>
    </source>
</evidence>
<evidence type="ECO:0000313" key="3">
    <source>
        <dbReference type="Proteomes" id="UP000225972"/>
    </source>
</evidence>
<keyword evidence="1" id="KW-0732">Signal</keyword>
<reference evidence="3" key="1">
    <citation type="submission" date="2017-05" db="EMBL/GenBank/DDBJ databases">
        <authorList>
            <person name="Rodrigo-Torres L."/>
            <person name="Arahal R. D."/>
            <person name="Lucena T."/>
        </authorList>
    </citation>
    <scope>NUCLEOTIDE SEQUENCE [LARGE SCALE GENOMIC DNA]</scope>
    <source>
        <strain evidence="3">CECT 8649</strain>
    </source>
</reference>
<proteinExistence type="predicted"/>